<sequence>MVKSRRSNNSKKTTKNAEVSSMDFILHRPKRKETQTFDDDQTNEDDNVTKYPTGSPSSSLESSKQTKKLYLDFDDAIMPDLVPRIVIEDNERNSSAEKTILHESAISSEVYSKTPENAYICKKNLFPLFVYAIKPSKKSYKEEITKTILKKLLQEINKIKKKN</sequence>
<dbReference type="Proteomes" id="UP000232722">
    <property type="component" value="Unassembled WGS sequence"/>
</dbReference>
<evidence type="ECO:0000313" key="2">
    <source>
        <dbReference type="EMBL" id="PKB99060.1"/>
    </source>
</evidence>
<dbReference type="EMBL" id="LLXJ01002348">
    <property type="protein sequence ID" value="PKB99060.1"/>
    <property type="molecule type" value="Genomic_DNA"/>
</dbReference>
<feature type="region of interest" description="Disordered" evidence="1">
    <location>
        <begin position="1"/>
        <end position="64"/>
    </location>
</feature>
<dbReference type="AlphaFoldDB" id="A0A2N0NWV6"/>
<comment type="caution">
    <text evidence="2">The sequence shown here is derived from an EMBL/GenBank/DDBJ whole genome shotgun (WGS) entry which is preliminary data.</text>
</comment>
<reference evidence="2 3" key="2">
    <citation type="submission" date="2017-09" db="EMBL/GenBank/DDBJ databases">
        <title>Extensive intraspecific genome diversity in a model arbuscular mycorrhizal fungus.</title>
        <authorList>
            <person name="Chen E.C."/>
            <person name="Morin E."/>
            <person name="Beaudet D."/>
            <person name="Noel J."/>
            <person name="Ndikumana S."/>
            <person name="Charron P."/>
            <person name="St-Onge C."/>
            <person name="Giorgi J."/>
            <person name="Grigoriev I.V."/>
            <person name="Roux C."/>
            <person name="Martin F.M."/>
            <person name="Corradi N."/>
        </authorList>
    </citation>
    <scope>NUCLEOTIDE SEQUENCE [LARGE SCALE GENOMIC DNA]</scope>
    <source>
        <strain evidence="2 3">A5</strain>
    </source>
</reference>
<evidence type="ECO:0000256" key="1">
    <source>
        <dbReference type="SAM" id="MobiDB-lite"/>
    </source>
</evidence>
<proteinExistence type="predicted"/>
<accession>A0A2N0NWV6</accession>
<gene>
    <name evidence="2" type="ORF">RhiirA5_383466</name>
</gene>
<feature type="compositionally biased region" description="Basic residues" evidence="1">
    <location>
        <begin position="1"/>
        <end position="14"/>
    </location>
</feature>
<dbReference type="VEuPathDB" id="FungiDB:RhiirA1_475045"/>
<dbReference type="VEuPathDB" id="FungiDB:RhiirFUN_000649"/>
<reference evidence="2 3" key="1">
    <citation type="submission" date="2016-04" db="EMBL/GenBank/DDBJ databases">
        <title>Genome analyses suggest a sexual origin of heterokaryosis in a supposedly ancient asexual fungus.</title>
        <authorList>
            <person name="Ropars J."/>
            <person name="Sedzielewska K."/>
            <person name="Noel J."/>
            <person name="Charron P."/>
            <person name="Farinelli L."/>
            <person name="Marton T."/>
            <person name="Kruger M."/>
            <person name="Pelin A."/>
            <person name="Brachmann A."/>
            <person name="Corradi N."/>
        </authorList>
    </citation>
    <scope>NUCLEOTIDE SEQUENCE [LARGE SCALE GENOMIC DNA]</scope>
    <source>
        <strain evidence="2 3">A5</strain>
    </source>
</reference>
<organism evidence="2 3">
    <name type="scientific">Rhizophagus irregularis</name>
    <dbReference type="NCBI Taxonomy" id="588596"/>
    <lineage>
        <taxon>Eukaryota</taxon>
        <taxon>Fungi</taxon>
        <taxon>Fungi incertae sedis</taxon>
        <taxon>Mucoromycota</taxon>
        <taxon>Glomeromycotina</taxon>
        <taxon>Glomeromycetes</taxon>
        <taxon>Glomerales</taxon>
        <taxon>Glomeraceae</taxon>
        <taxon>Rhizophagus</taxon>
    </lineage>
</organism>
<feature type="compositionally biased region" description="Acidic residues" evidence="1">
    <location>
        <begin position="36"/>
        <end position="46"/>
    </location>
</feature>
<protein>
    <submittedName>
        <fullName evidence="2">Uncharacterized protein</fullName>
    </submittedName>
</protein>
<evidence type="ECO:0000313" key="3">
    <source>
        <dbReference type="Proteomes" id="UP000232722"/>
    </source>
</evidence>
<name>A0A2N0NWV6_9GLOM</name>